<dbReference type="InterPro" id="IPR014729">
    <property type="entry name" value="Rossmann-like_a/b/a_fold"/>
</dbReference>
<dbReference type="eggNOG" id="COG1606">
    <property type="taxonomic scope" value="Bacteria"/>
</dbReference>
<dbReference type="CDD" id="cd01990">
    <property type="entry name" value="LarE-like"/>
    <property type="match status" value="1"/>
</dbReference>
<protein>
    <submittedName>
        <fullName evidence="3">PP-loop family protein</fullName>
    </submittedName>
</protein>
<reference evidence="3 4" key="1">
    <citation type="journal article" date="2012" name="J. Bacteriol.">
        <title>Complete Genome Sequence of the Beer Spoilage Organism Pediococcus claussenii ATCC BAA-344T.</title>
        <authorList>
            <person name="Pittet V."/>
            <person name="Abegunde T."/>
            <person name="Marfleet T."/>
            <person name="Haakensen M."/>
            <person name="Morrow K."/>
            <person name="Jayaprakash T."/>
            <person name="Schroeder K."/>
            <person name="Trost B."/>
            <person name="Byrns S."/>
            <person name="Bergsveinson J."/>
            <person name="Kusalik A."/>
            <person name="Ziola B."/>
        </authorList>
    </citation>
    <scope>NUCLEOTIDE SEQUENCE [LARGE SCALE GENOMIC DNA]</scope>
    <source>
        <strain evidence="3 4">ATCC BAA-344</strain>
    </source>
</reference>
<organism evidence="3 4">
    <name type="scientific">Pediococcus claussenii (strain ATCC BAA-344 / DSM 14800 / JCM 18046 / KCTC 3811 / LMG 21948 / P06)</name>
    <dbReference type="NCBI Taxonomy" id="701521"/>
    <lineage>
        <taxon>Bacteria</taxon>
        <taxon>Bacillati</taxon>
        <taxon>Bacillota</taxon>
        <taxon>Bacilli</taxon>
        <taxon>Lactobacillales</taxon>
        <taxon>Lactobacillaceae</taxon>
        <taxon>Pediococcus</taxon>
    </lineage>
</organism>
<sequence>MTSAEEKENKLINVLESEKKVAIAYSGGIDSTYLLKVAIDELGKENVLAVVVNSELFSDEEYRKALKLAKELDANAVGVQMQELADARIAANTPKSWYYSKKLLYKTIRSAATDKGFETILDGMIADDNDDFRPGLKARTEENVISPLQEVELYKKEIRELAKLRSISNWNKVASCSVASRFPYGTKLTMAAVNEVFEGEKWLRNAGFPVVRVRVHGDLARVEVPEGKIIELLARKDEMSSFLKSIGFNYVTIDIDGFESGRMNKVLDVKEKVALS</sequence>
<dbReference type="InterPro" id="IPR022310">
    <property type="entry name" value="NAD/GMP_synthase"/>
</dbReference>
<dbReference type="RefSeq" id="WP_014216186.1">
    <property type="nucleotide sequence ID" value="NC_016605.1"/>
</dbReference>
<dbReference type="PANTHER" id="PTHR43169:SF2">
    <property type="entry name" value="NAD_GMP SYNTHASE DOMAIN-CONTAINING PROTEIN"/>
    <property type="match status" value="1"/>
</dbReference>
<dbReference type="PIRSF" id="PIRSF006661">
    <property type="entry name" value="PP-lp_UCP006661"/>
    <property type="match status" value="1"/>
</dbReference>
<evidence type="ECO:0000259" key="2">
    <source>
        <dbReference type="Pfam" id="PF02540"/>
    </source>
</evidence>
<dbReference type="NCBIfam" id="TIGR00268">
    <property type="entry name" value="ATP-dependent sacrificial sulfur transferase LarE"/>
    <property type="match status" value="1"/>
</dbReference>
<dbReference type="Gene3D" id="3.40.50.620">
    <property type="entry name" value="HUPs"/>
    <property type="match status" value="1"/>
</dbReference>
<dbReference type="Pfam" id="PF02540">
    <property type="entry name" value="NAD_synthase"/>
    <property type="match status" value="1"/>
</dbReference>
<dbReference type="GO" id="GO:0006163">
    <property type="term" value="P:purine nucleotide metabolic process"/>
    <property type="evidence" value="ECO:0007669"/>
    <property type="project" value="UniProtKB-ARBA"/>
</dbReference>
<dbReference type="HOGENOM" id="CLU_061181_2_0_9"/>
<dbReference type="InterPro" id="IPR052188">
    <property type="entry name" value="Ni-pincer_cofactor_biosynth"/>
</dbReference>
<dbReference type="SUPFAM" id="SSF52402">
    <property type="entry name" value="Adenine nucleotide alpha hydrolases-like"/>
    <property type="match status" value="1"/>
</dbReference>
<name>G8PBT4_PEDCP</name>
<dbReference type="STRING" id="701521.PECL_1779"/>
<keyword evidence="4" id="KW-1185">Reference proteome</keyword>
<dbReference type="AlphaFoldDB" id="G8PBT4"/>
<dbReference type="PATRIC" id="fig|701521.8.peg.1681"/>
<dbReference type="Proteomes" id="UP000005444">
    <property type="component" value="Chromosome"/>
</dbReference>
<evidence type="ECO:0000256" key="1">
    <source>
        <dbReference type="PIRSR" id="PIRSR006661-1"/>
    </source>
</evidence>
<dbReference type="KEGG" id="pce:PECL_1779"/>
<dbReference type="GO" id="GO:0016783">
    <property type="term" value="F:sulfurtransferase activity"/>
    <property type="evidence" value="ECO:0007669"/>
    <property type="project" value="InterPro"/>
</dbReference>
<accession>G8PBT4</accession>
<dbReference type="PANTHER" id="PTHR43169">
    <property type="entry name" value="EXSB FAMILY PROTEIN"/>
    <property type="match status" value="1"/>
</dbReference>
<evidence type="ECO:0000313" key="4">
    <source>
        <dbReference type="Proteomes" id="UP000005444"/>
    </source>
</evidence>
<feature type="domain" description="NAD/GMP synthase" evidence="2">
    <location>
        <begin position="18"/>
        <end position="87"/>
    </location>
</feature>
<dbReference type="InterPro" id="IPR005232">
    <property type="entry name" value="LarE"/>
</dbReference>
<evidence type="ECO:0000313" key="3">
    <source>
        <dbReference type="EMBL" id="AEV95992.1"/>
    </source>
</evidence>
<dbReference type="EMBL" id="CP003137">
    <property type="protein sequence ID" value="AEV95992.1"/>
    <property type="molecule type" value="Genomic_DNA"/>
</dbReference>
<feature type="active site" description="Nucleophile and sulfur donor" evidence="1">
    <location>
        <position position="176"/>
    </location>
</feature>
<gene>
    <name evidence="3" type="ordered locus">PECL_1779</name>
</gene>
<proteinExistence type="predicted"/>